<evidence type="ECO:0000256" key="1">
    <source>
        <dbReference type="ARBA" id="ARBA00004123"/>
    </source>
</evidence>
<evidence type="ECO:0000256" key="2">
    <source>
        <dbReference type="ARBA" id="ARBA00007560"/>
    </source>
</evidence>
<evidence type="ECO:0000256" key="3">
    <source>
        <dbReference type="ARBA" id="ARBA00023242"/>
    </source>
</evidence>
<dbReference type="Pfam" id="PF03985">
    <property type="entry name" value="Paf1"/>
    <property type="match status" value="1"/>
</dbReference>
<protein>
    <submittedName>
        <fullName evidence="4">RNA polymerase II-associated</fullName>
    </submittedName>
</protein>
<dbReference type="GeneID" id="90036358"/>
<evidence type="ECO:0000313" key="4">
    <source>
        <dbReference type="EMBL" id="KAK7204402.1"/>
    </source>
</evidence>
<keyword evidence="5" id="KW-1185">Reference proteome</keyword>
<dbReference type="EMBL" id="JBBJBU010000008">
    <property type="protein sequence ID" value="KAK7204402.1"/>
    <property type="molecule type" value="Genomic_DNA"/>
</dbReference>
<organism evidence="4 5">
    <name type="scientific">Myxozyma melibiosi</name>
    <dbReference type="NCBI Taxonomy" id="54550"/>
    <lineage>
        <taxon>Eukaryota</taxon>
        <taxon>Fungi</taxon>
        <taxon>Dikarya</taxon>
        <taxon>Ascomycota</taxon>
        <taxon>Saccharomycotina</taxon>
        <taxon>Lipomycetes</taxon>
        <taxon>Lipomycetales</taxon>
        <taxon>Lipomycetaceae</taxon>
        <taxon>Myxozyma</taxon>
    </lineage>
</organism>
<comment type="similarity">
    <text evidence="2">Belongs to the PAF1 family.</text>
</comment>
<dbReference type="Proteomes" id="UP001498771">
    <property type="component" value="Unassembled WGS sequence"/>
</dbReference>
<evidence type="ECO:0000313" key="5">
    <source>
        <dbReference type="Proteomes" id="UP001498771"/>
    </source>
</evidence>
<dbReference type="PANTHER" id="PTHR23188">
    <property type="entry name" value="RNA POLYMERASE II-ASSOCIATED FACTOR 1 HOMOLOG"/>
    <property type="match status" value="1"/>
</dbReference>
<proteinExistence type="inferred from homology"/>
<gene>
    <name evidence="4" type="ORF">BZA70DRAFT_258681</name>
</gene>
<dbReference type="RefSeq" id="XP_064767435.1">
    <property type="nucleotide sequence ID" value="XM_064910846.1"/>
</dbReference>
<comment type="subcellular location">
    <subcellularLocation>
        <location evidence="1">Nucleus</location>
    </subcellularLocation>
</comment>
<accession>A0ABR1F3L7</accession>
<name>A0ABR1F3L7_9ASCO</name>
<comment type="caution">
    <text evidence="4">The sequence shown here is derived from an EMBL/GenBank/DDBJ whole genome shotgun (WGS) entry which is preliminary data.</text>
</comment>
<keyword evidence="3" id="KW-0539">Nucleus</keyword>
<dbReference type="InterPro" id="IPR007133">
    <property type="entry name" value="RNA_pol_II-assoc_Paf1"/>
</dbReference>
<reference evidence="4 5" key="1">
    <citation type="submission" date="2024-03" db="EMBL/GenBank/DDBJ databases">
        <title>Genome-scale model development and genomic sequencing of the oleaginous clade Lipomyces.</title>
        <authorList>
            <consortium name="Lawrence Berkeley National Laboratory"/>
            <person name="Czajka J.J."/>
            <person name="Han Y."/>
            <person name="Kim J."/>
            <person name="Mondo S.J."/>
            <person name="Hofstad B.A."/>
            <person name="Robles A."/>
            <person name="Haridas S."/>
            <person name="Riley R."/>
            <person name="LaButti K."/>
            <person name="Pangilinan J."/>
            <person name="Andreopoulos W."/>
            <person name="Lipzen A."/>
            <person name="Yan J."/>
            <person name="Wang M."/>
            <person name="Ng V."/>
            <person name="Grigoriev I.V."/>
            <person name="Spatafora J.W."/>
            <person name="Magnuson J.K."/>
            <person name="Baker S.E."/>
            <person name="Pomraning K.R."/>
        </authorList>
    </citation>
    <scope>NUCLEOTIDE SEQUENCE [LARGE SCALE GENOMIC DNA]</scope>
    <source>
        <strain evidence="4 5">Phaff 52-87</strain>
    </source>
</reference>
<dbReference type="PANTHER" id="PTHR23188:SF12">
    <property type="entry name" value="RNA POLYMERASE II-ASSOCIATED FACTOR 1 HOMOLOG"/>
    <property type="match status" value="1"/>
</dbReference>
<sequence>MSRAVRQDYIARIRYQNNLPPPPCPPKLLDVTIPLSDFTSSGFLSALVQQQPLNVDIDAELGMPLDMTVISGVFDKGDESNMYPDRSPAPMNETDRLLLRDPGSISGVSKSQPGVSFLRRTEYISTDAIKQARQANRAANTSKAVDISDPRKQLQTIEDTFKLADEELSTFQHPTKKGLVVEESWALVPDVEVLDLTYLLMKMAGAAPGVKGKDETGDSRYDVAVARPTGTEDNTFMSVFLAEQEAAEKFKHKISISEEEAAAEEAADDDENTVYRFTHTRDYDITSKPTDTITLGLDSEQQKAYFHPVAMDLTLKRRRQFADASKRKKVPDVVNEVAAVEIQFRELTAEEKAERDSLRRQEFGYIPPE</sequence>